<reference evidence="13" key="1">
    <citation type="submission" date="2016-10" db="EMBL/GenBank/DDBJ databases">
        <authorList>
            <person name="Varghese N."/>
            <person name="Submissions S."/>
        </authorList>
    </citation>
    <scope>NUCLEOTIDE SEQUENCE [LARGE SCALE GENOMIC DNA]</scope>
    <source>
        <strain evidence="13">CGMCC 1.10657</strain>
    </source>
</reference>
<keyword evidence="7" id="KW-0175">Coiled coil</keyword>
<dbReference type="Proteomes" id="UP000198658">
    <property type="component" value="Unassembled WGS sequence"/>
</dbReference>
<dbReference type="SUPFAM" id="SSF82861">
    <property type="entry name" value="Mechanosensitive channel protein MscS (YggB), transmembrane region"/>
    <property type="match status" value="1"/>
</dbReference>
<evidence type="ECO:0000259" key="11">
    <source>
        <dbReference type="Pfam" id="PF21088"/>
    </source>
</evidence>
<feature type="transmembrane region" description="Helical" evidence="8">
    <location>
        <begin position="499"/>
        <end position="518"/>
    </location>
</feature>
<evidence type="ECO:0000259" key="9">
    <source>
        <dbReference type="Pfam" id="PF00924"/>
    </source>
</evidence>
<dbReference type="InterPro" id="IPR049278">
    <property type="entry name" value="MS_channel_C"/>
</dbReference>
<gene>
    <name evidence="12" type="ORF">SAMN05216562_3038</name>
</gene>
<dbReference type="Gene3D" id="1.10.287.1260">
    <property type="match status" value="1"/>
</dbReference>
<dbReference type="OrthoDB" id="9799209at2"/>
<feature type="domain" description="Mechanosensitive ion channel MscS" evidence="9">
    <location>
        <begin position="541"/>
        <end position="607"/>
    </location>
</feature>
<dbReference type="SUPFAM" id="SSF82689">
    <property type="entry name" value="Mechanosensitive channel protein MscS (YggB), C-terminal domain"/>
    <property type="match status" value="1"/>
</dbReference>
<accession>A0A1H4B1I3</accession>
<dbReference type="InterPro" id="IPR006685">
    <property type="entry name" value="MscS_channel_2nd"/>
</dbReference>
<dbReference type="InterPro" id="IPR011066">
    <property type="entry name" value="MscS_channel_C_sf"/>
</dbReference>
<protein>
    <submittedName>
        <fullName evidence="12">Mechanosensitive ion channel</fullName>
    </submittedName>
</protein>
<dbReference type="InterPro" id="IPR049142">
    <property type="entry name" value="MS_channel_1st"/>
</dbReference>
<feature type="domain" description="Mechanosensitive ion channel transmembrane helices 2/3" evidence="11">
    <location>
        <begin position="500"/>
        <end position="539"/>
    </location>
</feature>
<dbReference type="Pfam" id="PF00924">
    <property type="entry name" value="MS_channel_2nd"/>
    <property type="match status" value="1"/>
</dbReference>
<feature type="coiled-coil region" evidence="7">
    <location>
        <begin position="159"/>
        <end position="197"/>
    </location>
</feature>
<evidence type="ECO:0000259" key="10">
    <source>
        <dbReference type="Pfam" id="PF21082"/>
    </source>
</evidence>
<evidence type="ECO:0000313" key="13">
    <source>
        <dbReference type="Proteomes" id="UP000198658"/>
    </source>
</evidence>
<keyword evidence="3" id="KW-1003">Cell membrane</keyword>
<dbReference type="PANTHER" id="PTHR30347:SF1">
    <property type="entry name" value="MECHANOSENSITIVE CHANNEL MSCK"/>
    <property type="match status" value="1"/>
</dbReference>
<dbReference type="AlphaFoldDB" id="A0A1H4B1I3"/>
<evidence type="ECO:0000256" key="3">
    <source>
        <dbReference type="ARBA" id="ARBA00022475"/>
    </source>
</evidence>
<name>A0A1H4B1I3_9GAMM</name>
<evidence type="ECO:0000256" key="5">
    <source>
        <dbReference type="ARBA" id="ARBA00022989"/>
    </source>
</evidence>
<evidence type="ECO:0000256" key="1">
    <source>
        <dbReference type="ARBA" id="ARBA00004651"/>
    </source>
</evidence>
<feature type="transmembrane region" description="Helical" evidence="8">
    <location>
        <begin position="458"/>
        <end position="479"/>
    </location>
</feature>
<dbReference type="Pfam" id="PF21088">
    <property type="entry name" value="MS_channel_1st"/>
    <property type="match status" value="1"/>
</dbReference>
<dbReference type="SUPFAM" id="SSF50182">
    <property type="entry name" value="Sm-like ribonucleoproteins"/>
    <property type="match status" value="1"/>
</dbReference>
<evidence type="ECO:0000256" key="8">
    <source>
        <dbReference type="SAM" id="Phobius"/>
    </source>
</evidence>
<sequence length="726" mass="82945">MAGDRSFSSLRLARCDRSAVRTLLSFFLAFLFTCLSLTATAQLPGSEPKAFEPVIPDFSAPSADWWTGWTEASAEERQQWLEALTKAWQEWRKSLPDEKKLQARAESISQSLKGIEATWQRQKEYQKVPVLPDVEFPENPDIMDWAKADAAITRGRQRLLSLQLEARQLDQTLDQSINQLRKQVILLREARDGAQKDSAALALLLTQINHLNILEQREMLEEFLGNWQGKIDHAESQLQRMLDRLQYSAEATKALEKDVKKQLDAIEKIGASRTSIQGSPELTTDPVKNLQKDLTLMQLEVDLIEAHLKKRKAELLLSINSVLQQGQEGEKDRQMVVSRDLLETASTMIEGTSRELNLRQRQVSAWRGEEGEEETDLSRWWGYFERIDSGLDRAEDLVKDIQRYEAAQLSVYKEQQGWWATVRERTGFMFEQIYKHWRQLADFQLLIIAQNPITLRDIAKIIFVMVCAWLISSLVRRFLNRMVRKNHASESSMYTLGRVLHYSIIAIAIVVVLSMLGLDTSKLAIVAGALSVGIGFGMQAIFSNFISGLILLFEQPLRVGDLVELESGVFGRIRDINVRSTRITTRDNVDILVPNTEFVAGRVINHTLDDPVRRIHVPFGVAYGSDPDLVREAAMAAAEHVNITHTDWKRKTEVWLMEFGDNSLNFKLVVWINSNMVSPLGDPYAMYNIELLREFNEKGIEVPFPQRDLHLRSWDAPLPITRHSPK</sequence>
<comment type="subcellular location">
    <subcellularLocation>
        <location evidence="1">Cell membrane</location>
        <topology evidence="1">Multi-pass membrane protein</topology>
    </subcellularLocation>
</comment>
<dbReference type="Pfam" id="PF21082">
    <property type="entry name" value="MS_channel_3rd"/>
    <property type="match status" value="1"/>
</dbReference>
<evidence type="ECO:0000313" key="12">
    <source>
        <dbReference type="EMBL" id="SEA42001.1"/>
    </source>
</evidence>
<dbReference type="InterPro" id="IPR052702">
    <property type="entry name" value="MscS-like_channel"/>
</dbReference>
<dbReference type="Gene3D" id="3.30.70.100">
    <property type="match status" value="1"/>
</dbReference>
<dbReference type="PANTHER" id="PTHR30347">
    <property type="entry name" value="POTASSIUM CHANNEL RELATED"/>
    <property type="match status" value="1"/>
</dbReference>
<dbReference type="InterPro" id="IPR023408">
    <property type="entry name" value="MscS_beta-dom_sf"/>
</dbReference>
<keyword evidence="5 8" id="KW-1133">Transmembrane helix</keyword>
<feature type="domain" description="Mechanosensitive ion channel MscS C-terminal" evidence="10">
    <location>
        <begin position="617"/>
        <end position="676"/>
    </location>
</feature>
<proteinExistence type="inferred from homology"/>
<comment type="similarity">
    <text evidence="2">Belongs to the MscS (TC 1.A.23) family.</text>
</comment>
<dbReference type="EMBL" id="FNQO01000004">
    <property type="protein sequence ID" value="SEA42001.1"/>
    <property type="molecule type" value="Genomic_DNA"/>
</dbReference>
<keyword evidence="13" id="KW-1185">Reference proteome</keyword>
<organism evidence="12 13">
    <name type="scientific">Microbulbifer marinus</name>
    <dbReference type="NCBI Taxonomy" id="658218"/>
    <lineage>
        <taxon>Bacteria</taxon>
        <taxon>Pseudomonadati</taxon>
        <taxon>Pseudomonadota</taxon>
        <taxon>Gammaproteobacteria</taxon>
        <taxon>Cellvibrionales</taxon>
        <taxon>Microbulbiferaceae</taxon>
        <taxon>Microbulbifer</taxon>
    </lineage>
</organism>
<dbReference type="STRING" id="658218.SAMN05216562_3038"/>
<dbReference type="GO" id="GO:0005886">
    <property type="term" value="C:plasma membrane"/>
    <property type="evidence" value="ECO:0007669"/>
    <property type="project" value="UniProtKB-SubCell"/>
</dbReference>
<dbReference type="InterPro" id="IPR011014">
    <property type="entry name" value="MscS_channel_TM-2"/>
</dbReference>
<evidence type="ECO:0000256" key="2">
    <source>
        <dbReference type="ARBA" id="ARBA00008017"/>
    </source>
</evidence>
<keyword evidence="6 8" id="KW-0472">Membrane</keyword>
<evidence type="ECO:0000256" key="4">
    <source>
        <dbReference type="ARBA" id="ARBA00022692"/>
    </source>
</evidence>
<dbReference type="InterPro" id="IPR010920">
    <property type="entry name" value="LSM_dom_sf"/>
</dbReference>
<dbReference type="GO" id="GO:0008381">
    <property type="term" value="F:mechanosensitive monoatomic ion channel activity"/>
    <property type="evidence" value="ECO:0007669"/>
    <property type="project" value="UniProtKB-ARBA"/>
</dbReference>
<keyword evidence="4 8" id="KW-0812">Transmembrane</keyword>
<evidence type="ECO:0000256" key="6">
    <source>
        <dbReference type="ARBA" id="ARBA00023136"/>
    </source>
</evidence>
<feature type="transmembrane region" description="Helical" evidence="8">
    <location>
        <begin position="524"/>
        <end position="553"/>
    </location>
</feature>
<evidence type="ECO:0000256" key="7">
    <source>
        <dbReference type="SAM" id="Coils"/>
    </source>
</evidence>
<dbReference type="Gene3D" id="2.30.30.60">
    <property type="match status" value="1"/>
</dbReference>